<feature type="compositionally biased region" description="Low complexity" evidence="1">
    <location>
        <begin position="318"/>
        <end position="345"/>
    </location>
</feature>
<feature type="region of interest" description="Disordered" evidence="1">
    <location>
        <begin position="795"/>
        <end position="834"/>
    </location>
</feature>
<feature type="region of interest" description="Disordered" evidence="1">
    <location>
        <begin position="201"/>
        <end position="226"/>
    </location>
</feature>
<feature type="region of interest" description="Disordered" evidence="1">
    <location>
        <begin position="875"/>
        <end position="898"/>
    </location>
</feature>
<feature type="compositionally biased region" description="Basic and acidic residues" evidence="1">
    <location>
        <begin position="656"/>
        <end position="666"/>
    </location>
</feature>
<comment type="caution">
    <text evidence="2">The sequence shown here is derived from an EMBL/GenBank/DDBJ whole genome shotgun (WGS) entry which is preliminary data.</text>
</comment>
<reference evidence="2 3" key="1">
    <citation type="journal article" date="2018" name="IMA Fungus">
        <title>IMA Genome-F 10: Nine draft genome sequences of Claviceps purpurea s.lat., including C. arundinis, C. humidiphila, and C. cf. spartinae, pseudomolecules for the pitch canker pathogen Fusarium circinatum, draft genome of Davidsoniella eucalypti, Grosmannia galeiformis, Quambalaria eucalypti, and Teratosphaeria destructans.</title>
        <authorList>
            <person name="Wingfield B.D."/>
            <person name="Liu M."/>
            <person name="Nguyen H.D."/>
            <person name="Lane F.A."/>
            <person name="Morgan S.W."/>
            <person name="De Vos L."/>
            <person name="Wilken P.M."/>
            <person name="Duong T.A."/>
            <person name="Aylward J."/>
            <person name="Coetzee M.P."/>
            <person name="Dadej K."/>
            <person name="De Beer Z.W."/>
            <person name="Findlay W."/>
            <person name="Havenga M."/>
            <person name="Kolarik M."/>
            <person name="Menzies J.G."/>
            <person name="Naidoo K."/>
            <person name="Pochopski O."/>
            <person name="Shoukouhi P."/>
            <person name="Santana Q.C."/>
            <person name="Seifert K.A."/>
            <person name="Soal N."/>
            <person name="Steenkamp E.T."/>
            <person name="Tatham C.T."/>
            <person name="van der Nest M.A."/>
            <person name="Wingfield M.J."/>
        </authorList>
    </citation>
    <scope>NUCLEOTIDE SEQUENCE [LARGE SCALE GENOMIC DNA]</scope>
    <source>
        <strain evidence="2">CMW44962</strain>
    </source>
</reference>
<feature type="compositionally biased region" description="Basic and acidic residues" evidence="1">
    <location>
        <begin position="722"/>
        <end position="731"/>
    </location>
</feature>
<reference evidence="2 3" key="2">
    <citation type="journal article" date="2021" name="Curr. Genet.">
        <title>Genetic response to nitrogen starvation in the aggressive Eucalyptus foliar pathogen Teratosphaeria destructans.</title>
        <authorList>
            <person name="Havenga M."/>
            <person name="Wingfield B.D."/>
            <person name="Wingfield M.J."/>
            <person name="Dreyer L.L."/>
            <person name="Roets F."/>
            <person name="Aylward J."/>
        </authorList>
    </citation>
    <scope>NUCLEOTIDE SEQUENCE [LARGE SCALE GENOMIC DNA]</scope>
    <source>
        <strain evidence="2">CMW44962</strain>
    </source>
</reference>
<dbReference type="EMBL" id="RIBY02002112">
    <property type="protein sequence ID" value="KAH9825484.1"/>
    <property type="molecule type" value="Genomic_DNA"/>
</dbReference>
<gene>
    <name evidence="2" type="ORF">Tdes44962_MAKER04186</name>
</gene>
<feature type="region of interest" description="Disordered" evidence="1">
    <location>
        <begin position="563"/>
        <end position="678"/>
    </location>
</feature>
<feature type="region of interest" description="Disordered" evidence="1">
    <location>
        <begin position="300"/>
        <end position="354"/>
    </location>
</feature>
<protein>
    <submittedName>
        <fullName evidence="2">Uncharacterized protein</fullName>
    </submittedName>
</protein>
<feature type="compositionally biased region" description="Polar residues" evidence="1">
    <location>
        <begin position="563"/>
        <end position="580"/>
    </location>
</feature>
<feature type="region of interest" description="Disordered" evidence="1">
    <location>
        <begin position="718"/>
        <end position="737"/>
    </location>
</feature>
<dbReference type="OrthoDB" id="9975114at2759"/>
<dbReference type="Proteomes" id="UP001138500">
    <property type="component" value="Unassembled WGS sequence"/>
</dbReference>
<feature type="compositionally biased region" description="Gly residues" evidence="1">
    <location>
        <begin position="883"/>
        <end position="892"/>
    </location>
</feature>
<feature type="compositionally biased region" description="Polar residues" evidence="1">
    <location>
        <begin position="201"/>
        <end position="214"/>
    </location>
</feature>
<feature type="region of interest" description="Disordered" evidence="1">
    <location>
        <begin position="395"/>
        <end position="441"/>
    </location>
</feature>
<sequence>MLQLGATAQHEHGDGYGGNLDQLSDFGSIGMPTTHETMAQRPCMREAQTGDTILGMARDKCLQDFHHQKKLKQRRSMFFSSFQKSTTPRKEHNSGYDTTLPPFNYADDVDVTLVETGAEPTQAGQLPPLQTDKKRDLTSVRSRIRNVFRKTSRRPSAPLELPPQQVEALHYHYPTQHIRSPDIPGAADPFVSERLKVVPTGTNSRMNSRTTSGHGSEDQSRVTSWTNSTVAGTLGSQAASDNGLAIRKSNGLPRSASHATLKKKASSFFTGPVVNKLRKPSKSQLGGSEESQGLYSALQERLKPSKRTPTPDKSGTDAAASRSRQSSAFSTLPSQQQYSTTSISSVKRYSTPTVRSVTPDPLAYKLGICSPVPEVLSAENTPIDAILPISGSNLQRRPAEKVQLPSQEQLSQRMERSKNRWQSPLDELSPHPQRTHIGDNPYELRSLSAPLKQPHAGNDLPHHAKVAQSDVPTRADMLSPSLYSRATDGASPRPDTPRDQGGMVVTITAREVRSYSISPAKPRVDTVQQANQTSGQWRRWLSDEARALKESQEDFTITEAFLNNGSVDSRPNSREASAQYNDDCRPISVSPAAGARAPSSTATLSRPKGPSSRRSSYMNERYPMIESRSSSREVIRAKSRFSSRAGDRATSTTRPSTDRMTTEDGLSKTSTFGSGLNLPRVVTGRQSMAHLETGTTRARSPSSPMDVAPRPLVNSAMPSPEAHNHCAEKRPTLGTASKHKSAFDLRASYKNSSNGRSTPIQIRRKAVDVINNTHAGENDILEDSTIMHISAGPYASAPAPRAVSSAHTGNKENEAPIPPNTPDAGTADSGLPQLSSSEWLAAGPNKARKPITVAVHPAFRNTEVSTGRYDAAHIRASPPRRIGGAGERGTGGSPAQRMASEWLERRKSVDANSRESTPVFV</sequence>
<proteinExistence type="predicted"/>
<dbReference type="AlphaFoldDB" id="A0A9W7SMZ2"/>
<keyword evidence="3" id="KW-1185">Reference proteome</keyword>
<accession>A0A9W7SMZ2</accession>
<evidence type="ECO:0000313" key="3">
    <source>
        <dbReference type="Proteomes" id="UP001138500"/>
    </source>
</evidence>
<feature type="compositionally biased region" description="Low complexity" evidence="1">
    <location>
        <begin position="605"/>
        <end position="616"/>
    </location>
</feature>
<name>A0A9W7SMZ2_9PEZI</name>
<evidence type="ECO:0000313" key="2">
    <source>
        <dbReference type="EMBL" id="KAH9825484.1"/>
    </source>
</evidence>
<feature type="compositionally biased region" description="Low complexity" evidence="1">
    <location>
        <begin position="795"/>
        <end position="806"/>
    </location>
</feature>
<organism evidence="2 3">
    <name type="scientific">Teratosphaeria destructans</name>
    <dbReference type="NCBI Taxonomy" id="418781"/>
    <lineage>
        <taxon>Eukaryota</taxon>
        <taxon>Fungi</taxon>
        <taxon>Dikarya</taxon>
        <taxon>Ascomycota</taxon>
        <taxon>Pezizomycotina</taxon>
        <taxon>Dothideomycetes</taxon>
        <taxon>Dothideomycetidae</taxon>
        <taxon>Mycosphaerellales</taxon>
        <taxon>Teratosphaeriaceae</taxon>
        <taxon>Teratosphaeria</taxon>
    </lineage>
</organism>
<evidence type="ECO:0000256" key="1">
    <source>
        <dbReference type="SAM" id="MobiDB-lite"/>
    </source>
</evidence>